<reference evidence="1 2" key="1">
    <citation type="submission" date="2020-02" db="EMBL/GenBank/DDBJ databases">
        <title>Draft genome sequence of Haematococcus lacustris strain NIES-144.</title>
        <authorList>
            <person name="Morimoto D."/>
            <person name="Nakagawa S."/>
            <person name="Yoshida T."/>
            <person name="Sawayama S."/>
        </authorList>
    </citation>
    <scope>NUCLEOTIDE SEQUENCE [LARGE SCALE GENOMIC DNA]</scope>
    <source>
        <strain evidence="1 2">NIES-144</strain>
    </source>
</reference>
<protein>
    <submittedName>
        <fullName evidence="1">ATP-dependent Clp protease proteolytic subunit</fullName>
    </submittedName>
</protein>
<proteinExistence type="predicted"/>
<organism evidence="1 2">
    <name type="scientific">Haematococcus lacustris</name>
    <name type="common">Green alga</name>
    <name type="synonym">Haematococcus pluvialis</name>
    <dbReference type="NCBI Taxonomy" id="44745"/>
    <lineage>
        <taxon>Eukaryota</taxon>
        <taxon>Viridiplantae</taxon>
        <taxon>Chlorophyta</taxon>
        <taxon>core chlorophytes</taxon>
        <taxon>Chlorophyceae</taxon>
        <taxon>CS clade</taxon>
        <taxon>Chlamydomonadales</taxon>
        <taxon>Haematococcaceae</taxon>
        <taxon>Haematococcus</taxon>
    </lineage>
</organism>
<keyword evidence="1" id="KW-0645">Protease</keyword>
<comment type="caution">
    <text evidence="1">The sequence shown here is derived from an EMBL/GenBank/DDBJ whole genome shotgun (WGS) entry which is preliminary data.</text>
</comment>
<gene>
    <name evidence="1" type="ORF">HaLaN_07088</name>
</gene>
<dbReference type="GO" id="GO:0008233">
    <property type="term" value="F:peptidase activity"/>
    <property type="evidence" value="ECO:0007669"/>
    <property type="project" value="UniProtKB-KW"/>
</dbReference>
<sequence>MLVMLANLHEYFSVKKAYEAGLVDKLVPGYSLNRFRKMRLDMYGEPEYEDPERPRFTFKRDAASGASS</sequence>
<name>A0A699YYB0_HAELA</name>
<dbReference type="GO" id="GO:0006508">
    <property type="term" value="P:proteolysis"/>
    <property type="evidence" value="ECO:0007669"/>
    <property type="project" value="UniProtKB-KW"/>
</dbReference>
<keyword evidence="1" id="KW-0378">Hydrolase</keyword>
<evidence type="ECO:0000313" key="1">
    <source>
        <dbReference type="EMBL" id="GFH11569.1"/>
    </source>
</evidence>
<evidence type="ECO:0000313" key="2">
    <source>
        <dbReference type="Proteomes" id="UP000485058"/>
    </source>
</evidence>
<accession>A0A699YYB0</accession>
<dbReference type="EMBL" id="BLLF01000415">
    <property type="protein sequence ID" value="GFH11569.1"/>
    <property type="molecule type" value="Genomic_DNA"/>
</dbReference>
<dbReference type="AlphaFoldDB" id="A0A699YYB0"/>
<keyword evidence="2" id="KW-1185">Reference proteome</keyword>
<dbReference type="Proteomes" id="UP000485058">
    <property type="component" value="Unassembled WGS sequence"/>
</dbReference>